<name>A0A6G8S2R3_9GAMM</name>
<dbReference type="RefSeq" id="WP_166323146.1">
    <property type="nucleotide sequence ID" value="NZ_CP049916.1"/>
</dbReference>
<keyword evidence="2" id="KW-1185">Reference proteome</keyword>
<evidence type="ECO:0000313" key="1">
    <source>
        <dbReference type="EMBL" id="QIO08414.1"/>
    </source>
</evidence>
<proteinExistence type="predicted"/>
<organism evidence="1 2">
    <name type="scientific">Acinetobacter lanii</name>
    <dbReference type="NCBI Taxonomy" id="2715163"/>
    <lineage>
        <taxon>Bacteria</taxon>
        <taxon>Pseudomonadati</taxon>
        <taxon>Pseudomonadota</taxon>
        <taxon>Gammaproteobacteria</taxon>
        <taxon>Moraxellales</taxon>
        <taxon>Moraxellaceae</taxon>
        <taxon>Acinetobacter</taxon>
    </lineage>
</organism>
<dbReference type="KEGG" id="alj:G8D99_04865"/>
<evidence type="ECO:0000313" key="2">
    <source>
        <dbReference type="Proteomes" id="UP000501939"/>
    </source>
</evidence>
<accession>A0A6G8S2R3</accession>
<dbReference type="AlphaFoldDB" id="A0A6G8S2R3"/>
<gene>
    <name evidence="1" type="ORF">G8D99_04865</name>
</gene>
<dbReference type="Proteomes" id="UP000501939">
    <property type="component" value="Chromosome"/>
</dbReference>
<dbReference type="EMBL" id="CP049916">
    <property type="protein sequence ID" value="QIO08414.1"/>
    <property type="molecule type" value="Genomic_DNA"/>
</dbReference>
<sequence length="115" mass="13231">MSAAPVLAFDPLDNPMHLSKVGNWVMTFLSPQGQNDAIQLALTYVIPRQVNEVLQPRRIVFHQTAHADQWQIDSVECYDSQLQQDILLDHPESMIKVLEDLISEFKRYDVNVELL</sequence>
<reference evidence="1 2" key="1">
    <citation type="submission" date="2020-03" db="EMBL/GenBank/DDBJ databases">
        <authorList>
            <person name="Zhu W."/>
        </authorList>
    </citation>
    <scope>NUCLEOTIDE SEQUENCE [LARGE SCALE GENOMIC DNA]</scope>
    <source>
        <strain evidence="1 2">185</strain>
    </source>
</reference>
<protein>
    <submittedName>
        <fullName evidence="1">Uncharacterized protein</fullName>
    </submittedName>
</protein>